<feature type="transmembrane region" description="Helical" evidence="6">
    <location>
        <begin position="143"/>
        <end position="167"/>
    </location>
</feature>
<dbReference type="RefSeq" id="WP_146805349.1">
    <property type="nucleotide sequence ID" value="NZ_BJUA01000003.1"/>
</dbReference>
<dbReference type="GO" id="GO:0140359">
    <property type="term" value="F:ABC-type transporter activity"/>
    <property type="evidence" value="ECO:0007669"/>
    <property type="project" value="InterPro"/>
</dbReference>
<dbReference type="InterPro" id="IPR013525">
    <property type="entry name" value="ABC2_TM"/>
</dbReference>
<keyword evidence="2 6" id="KW-0812">Transmembrane</keyword>
<name>A0A510UQY5_9CELL</name>
<gene>
    <name evidence="8" type="ORF">CPE01_08050</name>
</gene>
<dbReference type="EMBL" id="BJUA01000003">
    <property type="protein sequence ID" value="GEK17072.1"/>
    <property type="molecule type" value="Genomic_DNA"/>
</dbReference>
<feature type="transmembrane region" description="Helical" evidence="6">
    <location>
        <begin position="174"/>
        <end position="192"/>
    </location>
</feature>
<comment type="caution">
    <text evidence="8">The sequence shown here is derived from an EMBL/GenBank/DDBJ whole genome shotgun (WGS) entry which is preliminary data.</text>
</comment>
<keyword evidence="6" id="KW-1003">Cell membrane</keyword>
<dbReference type="InterPro" id="IPR051784">
    <property type="entry name" value="Nod_factor_ABC_transporter"/>
</dbReference>
<feature type="domain" description="ABC transmembrane type-2" evidence="7">
    <location>
        <begin position="24"/>
        <end position="255"/>
    </location>
</feature>
<evidence type="ECO:0000259" key="7">
    <source>
        <dbReference type="PROSITE" id="PS51012"/>
    </source>
</evidence>
<dbReference type="Pfam" id="PF01061">
    <property type="entry name" value="ABC2_membrane"/>
    <property type="match status" value="1"/>
</dbReference>
<keyword evidence="4 6" id="KW-0472">Membrane</keyword>
<feature type="transmembrane region" description="Helical" evidence="6">
    <location>
        <begin position="21"/>
        <end position="43"/>
    </location>
</feature>
<keyword evidence="6" id="KW-0813">Transport</keyword>
<comment type="similarity">
    <text evidence="6">Belongs to the ABC-2 integral membrane protein family.</text>
</comment>
<evidence type="ECO:0000256" key="3">
    <source>
        <dbReference type="ARBA" id="ARBA00022989"/>
    </source>
</evidence>
<dbReference type="PIRSF" id="PIRSF006648">
    <property type="entry name" value="DrrB"/>
    <property type="match status" value="1"/>
</dbReference>
<dbReference type="GO" id="GO:0043190">
    <property type="term" value="C:ATP-binding cassette (ABC) transporter complex"/>
    <property type="evidence" value="ECO:0007669"/>
    <property type="project" value="InterPro"/>
</dbReference>
<feature type="transmembrane region" description="Helical" evidence="6">
    <location>
        <begin position="230"/>
        <end position="248"/>
    </location>
</feature>
<protein>
    <recommendedName>
        <fullName evidence="6">Transport permease protein</fullName>
    </recommendedName>
</protein>
<keyword evidence="5" id="KW-0046">Antibiotic resistance</keyword>
<sequence length="260" mass="28036">MSAIGFTDARIMLRRNIRHAMRYPMIAYLIALPVVFLLLFVYVFGGTMGAGLPTSGTDSYLQYVVPGVLLLTVAGGVTGPAISVAQDLSEGIITRFRTMNIARSAVLGGHVLGNLIQLLLATVAVTLIAVLMGFRAPAGPWGWLGAAALLALVSYALCWLGVAFGVYARGVESASNLPMPIMILPLLGSGFVPTESMPSWMQWFADHQPFTPFIETLRSLLFGTPVGSNAWLSLAWIVVIGVGGWLWARRLYERKPLRTA</sequence>
<feature type="transmembrane region" description="Helical" evidence="6">
    <location>
        <begin position="106"/>
        <end position="131"/>
    </location>
</feature>
<dbReference type="GO" id="GO:0046677">
    <property type="term" value="P:response to antibiotic"/>
    <property type="evidence" value="ECO:0007669"/>
    <property type="project" value="UniProtKB-KW"/>
</dbReference>
<dbReference type="PROSITE" id="PS51012">
    <property type="entry name" value="ABC_TM2"/>
    <property type="match status" value="1"/>
</dbReference>
<feature type="transmembrane region" description="Helical" evidence="6">
    <location>
        <begin position="63"/>
        <end position="85"/>
    </location>
</feature>
<keyword evidence="9" id="KW-1185">Reference proteome</keyword>
<evidence type="ECO:0000256" key="6">
    <source>
        <dbReference type="RuleBase" id="RU361157"/>
    </source>
</evidence>
<evidence type="ECO:0000313" key="9">
    <source>
        <dbReference type="Proteomes" id="UP000321386"/>
    </source>
</evidence>
<organism evidence="8 9">
    <name type="scientific">Cellulomonas persica</name>
    <dbReference type="NCBI Taxonomy" id="76861"/>
    <lineage>
        <taxon>Bacteria</taxon>
        <taxon>Bacillati</taxon>
        <taxon>Actinomycetota</taxon>
        <taxon>Actinomycetes</taxon>
        <taxon>Micrococcales</taxon>
        <taxon>Cellulomonadaceae</taxon>
        <taxon>Cellulomonas</taxon>
    </lineage>
</organism>
<dbReference type="OrthoDB" id="670210at2"/>
<dbReference type="Proteomes" id="UP000321386">
    <property type="component" value="Unassembled WGS sequence"/>
</dbReference>
<dbReference type="PANTHER" id="PTHR43229:SF2">
    <property type="entry name" value="NODULATION PROTEIN J"/>
    <property type="match status" value="1"/>
</dbReference>
<evidence type="ECO:0000256" key="1">
    <source>
        <dbReference type="ARBA" id="ARBA00004141"/>
    </source>
</evidence>
<evidence type="ECO:0000313" key="8">
    <source>
        <dbReference type="EMBL" id="GEK17072.1"/>
    </source>
</evidence>
<accession>A0A510UQY5</accession>
<dbReference type="InterPro" id="IPR000412">
    <property type="entry name" value="ABC_2_transport"/>
</dbReference>
<evidence type="ECO:0000256" key="4">
    <source>
        <dbReference type="ARBA" id="ARBA00023136"/>
    </source>
</evidence>
<dbReference type="PANTHER" id="PTHR43229">
    <property type="entry name" value="NODULATION PROTEIN J"/>
    <property type="match status" value="1"/>
</dbReference>
<keyword evidence="3 6" id="KW-1133">Transmembrane helix</keyword>
<evidence type="ECO:0000256" key="5">
    <source>
        <dbReference type="ARBA" id="ARBA00023251"/>
    </source>
</evidence>
<evidence type="ECO:0000256" key="2">
    <source>
        <dbReference type="ARBA" id="ARBA00022692"/>
    </source>
</evidence>
<dbReference type="AlphaFoldDB" id="A0A510UQY5"/>
<comment type="subcellular location">
    <subcellularLocation>
        <location evidence="6">Cell membrane</location>
        <topology evidence="6">Multi-pass membrane protein</topology>
    </subcellularLocation>
    <subcellularLocation>
        <location evidence="1">Membrane</location>
        <topology evidence="1">Multi-pass membrane protein</topology>
    </subcellularLocation>
</comment>
<reference evidence="8 9" key="1">
    <citation type="submission" date="2019-07" db="EMBL/GenBank/DDBJ databases">
        <title>Whole genome shotgun sequence of Cellulomonas persica NBRC 101101.</title>
        <authorList>
            <person name="Hosoyama A."/>
            <person name="Uohara A."/>
            <person name="Ohji S."/>
            <person name="Ichikawa N."/>
        </authorList>
    </citation>
    <scope>NUCLEOTIDE SEQUENCE [LARGE SCALE GENOMIC DNA]</scope>
    <source>
        <strain evidence="8 9">NBRC 101101</strain>
    </source>
</reference>
<dbReference type="InterPro" id="IPR047817">
    <property type="entry name" value="ABC2_TM_bact-type"/>
</dbReference>
<proteinExistence type="inferred from homology"/>